<dbReference type="AlphaFoldDB" id="A0AAE3A2T9"/>
<sequence length="307" mass="35249">MANFPPNYFQGEIRDDFYIEPMMKCAWAAEIEVLEVVAEICNRHNIQYFADYGTLLGAVRHKGFIPWDDDIDISMFRSDYERFLKIAPAELPSGWQILNIQNNPFHHQLHTIVRSGLKINYSPDYLNRFHGCPYSVGLDLFPLDVLAPAPDEDHALCELLRILVYTAQVSEENPEQTLSLLPDIENLCHITLDPSQKLKPQLMKAADSLSQIYNTSGGSDISHYASHADSGEKLRLKAEWYQECIVLPFETITVTAPAGYDEVLKVNYGDYMTPVRDTQAHDYPFWKKQERILAECLMEQKNTKENK</sequence>
<dbReference type="EMBL" id="JAJEPV010000010">
    <property type="protein sequence ID" value="MCC2119095.1"/>
    <property type="molecule type" value="Genomic_DNA"/>
</dbReference>
<keyword evidence="3" id="KW-1185">Reference proteome</keyword>
<dbReference type="PANTHER" id="PTHR43404">
    <property type="entry name" value="LIPOPOLYSACCHARIDE CHOLINEPHOSPHOTRANSFERASE LICD"/>
    <property type="match status" value="1"/>
</dbReference>
<dbReference type="InterPro" id="IPR007074">
    <property type="entry name" value="LicD/FKTN/FKRP_NTP_transf"/>
</dbReference>
<comment type="caution">
    <text evidence="2">The sequence shown here is derived from an EMBL/GenBank/DDBJ whole genome shotgun (WGS) entry which is preliminary data.</text>
</comment>
<evidence type="ECO:0000313" key="2">
    <source>
        <dbReference type="EMBL" id="MCC2119095.1"/>
    </source>
</evidence>
<reference evidence="2 3" key="1">
    <citation type="submission" date="2021-10" db="EMBL/GenBank/DDBJ databases">
        <title>Anaerobic single-cell dispensing facilitates the cultivation of human gut bacteria.</title>
        <authorList>
            <person name="Afrizal A."/>
        </authorList>
    </citation>
    <scope>NUCLEOTIDE SEQUENCE [LARGE SCALE GENOMIC DNA]</scope>
    <source>
        <strain evidence="2 3">CLA-AA-H273</strain>
    </source>
</reference>
<evidence type="ECO:0000259" key="1">
    <source>
        <dbReference type="Pfam" id="PF04991"/>
    </source>
</evidence>
<proteinExistence type="predicted"/>
<gene>
    <name evidence="2" type="ORF">LKD75_05720</name>
</gene>
<feature type="domain" description="LicD/FKTN/FKRP nucleotidyltransferase" evidence="1">
    <location>
        <begin position="41"/>
        <end position="269"/>
    </location>
</feature>
<protein>
    <submittedName>
        <fullName evidence="2">LicD family protein</fullName>
    </submittedName>
</protein>
<dbReference type="GO" id="GO:0009100">
    <property type="term" value="P:glycoprotein metabolic process"/>
    <property type="evidence" value="ECO:0007669"/>
    <property type="project" value="UniProtKB-ARBA"/>
</dbReference>
<name>A0AAE3A2T9_9FIRM</name>
<accession>A0AAE3A2T9</accession>
<dbReference type="RefSeq" id="WP_227732981.1">
    <property type="nucleotide sequence ID" value="NZ_JAJEPV010000010.1"/>
</dbReference>
<dbReference type="Proteomes" id="UP001197795">
    <property type="component" value="Unassembled WGS sequence"/>
</dbReference>
<evidence type="ECO:0000313" key="3">
    <source>
        <dbReference type="Proteomes" id="UP001197795"/>
    </source>
</evidence>
<dbReference type="InterPro" id="IPR052942">
    <property type="entry name" value="LPS_cholinephosphotransferase"/>
</dbReference>
<organism evidence="2 3">
    <name type="scientific">Waltera acetigignens</name>
    <dbReference type="NCBI Taxonomy" id="2981769"/>
    <lineage>
        <taxon>Bacteria</taxon>
        <taxon>Bacillati</taxon>
        <taxon>Bacillota</taxon>
        <taxon>Clostridia</taxon>
        <taxon>Lachnospirales</taxon>
        <taxon>Lachnospiraceae</taxon>
        <taxon>Waltera</taxon>
    </lineage>
</organism>
<dbReference type="Pfam" id="PF04991">
    <property type="entry name" value="LicD"/>
    <property type="match status" value="1"/>
</dbReference>
<dbReference type="PANTHER" id="PTHR43404:SF2">
    <property type="entry name" value="LIPOPOLYSACCHARIDE CHOLINEPHOSPHOTRANSFERASE LICD"/>
    <property type="match status" value="1"/>
</dbReference>